<dbReference type="EMBL" id="VMHE01000001">
    <property type="protein sequence ID" value="TSJ67574.1"/>
    <property type="molecule type" value="Genomic_DNA"/>
</dbReference>
<gene>
    <name evidence="5" type="primary">rpsA</name>
    <name evidence="5" type="ORF">FPQ13_00460</name>
</gene>
<keyword evidence="3" id="KW-0687">Ribonucleoprotein</keyword>
<dbReference type="Gene3D" id="2.40.50.140">
    <property type="entry name" value="Nucleic acid-binding proteins"/>
    <property type="match status" value="4"/>
</dbReference>
<dbReference type="Pfam" id="PF00575">
    <property type="entry name" value="S1"/>
    <property type="match status" value="4"/>
</dbReference>
<feature type="domain" description="S1 motif" evidence="4">
    <location>
        <begin position="101"/>
        <end position="166"/>
    </location>
</feature>
<feature type="domain" description="S1 motif" evidence="4">
    <location>
        <begin position="187"/>
        <end position="255"/>
    </location>
</feature>
<dbReference type="GO" id="GO:0003735">
    <property type="term" value="F:structural constituent of ribosome"/>
    <property type="evidence" value="ECO:0007669"/>
    <property type="project" value="TreeGrafter"/>
</dbReference>
<dbReference type="SMART" id="SM00316">
    <property type="entry name" value="S1"/>
    <property type="match status" value="4"/>
</dbReference>
<dbReference type="AlphaFoldDB" id="A0A556PT70"/>
<dbReference type="RefSeq" id="WP_144087333.1">
    <property type="nucleotide sequence ID" value="NZ_VMHE01000001.1"/>
</dbReference>
<feature type="domain" description="S1 motif" evidence="4">
    <location>
        <begin position="16"/>
        <end position="83"/>
    </location>
</feature>
<dbReference type="GO" id="GO:0006412">
    <property type="term" value="P:translation"/>
    <property type="evidence" value="ECO:0007669"/>
    <property type="project" value="TreeGrafter"/>
</dbReference>
<accession>A0A556PT70</accession>
<evidence type="ECO:0000256" key="2">
    <source>
        <dbReference type="ARBA" id="ARBA00022980"/>
    </source>
</evidence>
<protein>
    <submittedName>
        <fullName evidence="5">30S ribosomal protein S1</fullName>
    </submittedName>
</protein>
<dbReference type="PROSITE" id="PS50126">
    <property type="entry name" value="S1"/>
    <property type="match status" value="4"/>
</dbReference>
<comment type="caution">
    <text evidence="5">The sequence shown here is derived from an EMBL/GenBank/DDBJ whole genome shotgun (WGS) entry which is preliminary data.</text>
</comment>
<proteinExistence type="inferred from homology"/>
<dbReference type="NCBIfam" id="NF005208">
    <property type="entry name" value="PRK06676.1"/>
    <property type="match status" value="1"/>
</dbReference>
<organism evidence="5 6">
    <name type="scientific">Allobacillus salarius</name>
    <dbReference type="NCBI Taxonomy" id="1955272"/>
    <lineage>
        <taxon>Bacteria</taxon>
        <taxon>Bacillati</taxon>
        <taxon>Bacillota</taxon>
        <taxon>Bacilli</taxon>
        <taxon>Bacillales</taxon>
        <taxon>Bacillaceae</taxon>
        <taxon>Allobacillus</taxon>
    </lineage>
</organism>
<dbReference type="PANTHER" id="PTHR10724">
    <property type="entry name" value="30S RIBOSOMAL PROTEIN S1"/>
    <property type="match status" value="1"/>
</dbReference>
<dbReference type="SUPFAM" id="SSF50249">
    <property type="entry name" value="Nucleic acid-binding proteins"/>
    <property type="match status" value="4"/>
</dbReference>
<dbReference type="InterPro" id="IPR050437">
    <property type="entry name" value="Ribos_protein_bS1-like"/>
</dbReference>
<dbReference type="GO" id="GO:0003729">
    <property type="term" value="F:mRNA binding"/>
    <property type="evidence" value="ECO:0007669"/>
    <property type="project" value="UniProtKB-ARBA"/>
</dbReference>
<dbReference type="FunFam" id="2.40.50.140:FF:000051">
    <property type="entry name" value="RNA-binding transcriptional accessory protein"/>
    <property type="match status" value="2"/>
</dbReference>
<dbReference type="CDD" id="cd04465">
    <property type="entry name" value="S1_RPS1_repeat_ec2_hs2"/>
    <property type="match status" value="1"/>
</dbReference>
<comment type="similarity">
    <text evidence="1">Belongs to the bacterial ribosomal protein bS1 family.</text>
</comment>
<dbReference type="Proteomes" id="UP000316425">
    <property type="component" value="Unassembled WGS sequence"/>
</dbReference>
<sequence>MVENHEDHEVNVLNVGDELNVTVLKLEEKQVVVDTGTKFDGVIPISELSHLHVDHTSEVLSEGEEVSVVVKKVEEDTIILSKKMKDRETAFQKLTERFEKEEVFDVEVIESVNGGLVVNAGLSAFMPASHVETHYVEDLSAYKGKTLSVKIIEMNEEKNRIIVSHKAVAEEELQAKKQELLQELEIGDIVEGKVQRLAPFGVFVDLGGMDGLVHISQLSHQHIDQPSDVVSEGDQLKVKVISVDRDNERIGLSVKETLPGPWDRIEDQINVGEIVEGNVVRLVHFGAFVEVLPGVEGLVHISQISKEHIGRPEEVLEQGQKVKAKVLEVNGEKKRISLSIREIEEDQDRSEYQKYQKDQDDHTFQLGDLVGDKLKKMRD</sequence>
<evidence type="ECO:0000256" key="3">
    <source>
        <dbReference type="ARBA" id="ARBA00023274"/>
    </source>
</evidence>
<dbReference type="PRINTS" id="PR00681">
    <property type="entry name" value="RIBOSOMALS1"/>
</dbReference>
<dbReference type="OrthoDB" id="9804077at2"/>
<evidence type="ECO:0000256" key="1">
    <source>
        <dbReference type="ARBA" id="ARBA00006767"/>
    </source>
</evidence>
<name>A0A556PT70_9BACI</name>
<dbReference type="InterPro" id="IPR003029">
    <property type="entry name" value="S1_domain"/>
</dbReference>
<keyword evidence="2 5" id="KW-0689">Ribosomal protein</keyword>
<dbReference type="GO" id="GO:0022627">
    <property type="term" value="C:cytosolic small ribosomal subunit"/>
    <property type="evidence" value="ECO:0007669"/>
    <property type="project" value="TreeGrafter"/>
</dbReference>
<feature type="domain" description="S1 motif" evidence="4">
    <location>
        <begin position="272"/>
        <end position="341"/>
    </location>
</feature>
<evidence type="ECO:0000313" key="6">
    <source>
        <dbReference type="Proteomes" id="UP000316425"/>
    </source>
</evidence>
<evidence type="ECO:0000313" key="5">
    <source>
        <dbReference type="EMBL" id="TSJ67574.1"/>
    </source>
</evidence>
<dbReference type="InterPro" id="IPR035104">
    <property type="entry name" value="Ribosomal_protein_S1-like"/>
</dbReference>
<keyword evidence="6" id="KW-1185">Reference proteome</keyword>
<evidence type="ECO:0000259" key="4">
    <source>
        <dbReference type="PROSITE" id="PS50126"/>
    </source>
</evidence>
<reference evidence="5 6" key="1">
    <citation type="submission" date="2019-07" db="EMBL/GenBank/DDBJ databases">
        <title>Allobacillus sp. nov. SKP isolated from shrimp paste of Euphausiacea.</title>
        <authorList>
            <person name="Kanchanasin P."/>
            <person name="Tanasupawat S."/>
            <person name="Shi W."/>
            <person name="Wu L."/>
            <person name="Ma J."/>
        </authorList>
    </citation>
    <scope>NUCLEOTIDE SEQUENCE [LARGE SCALE GENOMIC DNA]</scope>
    <source>
        <strain evidence="5 6">SKP4-8</strain>
    </source>
</reference>
<dbReference type="InterPro" id="IPR012340">
    <property type="entry name" value="NA-bd_OB-fold"/>
</dbReference>
<dbReference type="CDD" id="cd05688">
    <property type="entry name" value="S1_RPS1_repeat_ec3"/>
    <property type="match status" value="1"/>
</dbReference>
<dbReference type="PANTHER" id="PTHR10724:SF7">
    <property type="entry name" value="SMALL RIBOSOMAL SUBUNIT PROTEIN BS1C"/>
    <property type="match status" value="1"/>
</dbReference>